<evidence type="ECO:0000313" key="3">
    <source>
        <dbReference type="Proteomes" id="UP000290204"/>
    </source>
</evidence>
<feature type="signal peptide" evidence="1">
    <location>
        <begin position="1"/>
        <end position="25"/>
    </location>
</feature>
<evidence type="ECO:0000313" key="2">
    <source>
        <dbReference type="EMBL" id="RXK62113.1"/>
    </source>
</evidence>
<dbReference type="OrthoDB" id="832921at2"/>
<dbReference type="Proteomes" id="UP000290204">
    <property type="component" value="Unassembled WGS sequence"/>
</dbReference>
<evidence type="ECO:0000256" key="1">
    <source>
        <dbReference type="SAM" id="SignalP"/>
    </source>
</evidence>
<dbReference type="EMBL" id="SDHW01000001">
    <property type="protein sequence ID" value="RXK62113.1"/>
    <property type="molecule type" value="Genomic_DNA"/>
</dbReference>
<keyword evidence="1" id="KW-0732">Signal</keyword>
<dbReference type="RefSeq" id="WP_129129484.1">
    <property type="nucleotide sequence ID" value="NZ_SDHW01000001.1"/>
</dbReference>
<proteinExistence type="predicted"/>
<sequence length="494" mass="55092">MKISFKQPALFIIICSLWLGANAQAKLTEVKQSTVTGLALPDGSKQDKRMLSIGGAKLLLEMVSKKAGVTLKNTEVLYLLPVNINNFTNETLKTQMQQLGWNIHLVDGEPEYLWLEQNGRFVLAYYLTNKKETNLYFADANQAPGNIVMGGGTIQQQPEPVNQTINPQEQTTTQQQTFPEQQQTVTIQQTNNVNSGYAFNTTNFDDGWTSTIHEDWVEVTKGNIKVLLHYPKDGTVFPAAPDQVIAAAWNILVAPRYSQLTNYKNAYVEINNRPYFGMGSVTEASSGNTFFVVLFRRGGGWMEVITPDVKTFTSEFGFNPETIRWAKVTDYSGGYVVDNSMGQTVLADEAQLYNKLENMMGRNKFAVAASDLDNTGRWNANYNSNTFYYNYYTGNSAGMSTFSASEWYDFKGGNNYHWEAVMTNTGGGNMNAAQSKSDGSFKSPNNWQLYFSNIGGNDKTFDVYFSAIKGGRILWVNDANHPGSGIFTGLTRKK</sequence>
<dbReference type="AlphaFoldDB" id="A0A4Q1CM67"/>
<organism evidence="2 3">
    <name type="scientific">Lacibacter luteus</name>
    <dbReference type="NCBI Taxonomy" id="2508719"/>
    <lineage>
        <taxon>Bacteria</taxon>
        <taxon>Pseudomonadati</taxon>
        <taxon>Bacteroidota</taxon>
        <taxon>Chitinophagia</taxon>
        <taxon>Chitinophagales</taxon>
        <taxon>Chitinophagaceae</taxon>
        <taxon>Lacibacter</taxon>
    </lineage>
</organism>
<keyword evidence="3" id="KW-1185">Reference proteome</keyword>
<accession>A0A4Q1CM67</accession>
<comment type="caution">
    <text evidence="2">The sequence shown here is derived from an EMBL/GenBank/DDBJ whole genome shotgun (WGS) entry which is preliminary data.</text>
</comment>
<name>A0A4Q1CM67_9BACT</name>
<protein>
    <submittedName>
        <fullName evidence="2">Uncharacterized protein</fullName>
    </submittedName>
</protein>
<reference evidence="2 3" key="1">
    <citation type="submission" date="2019-01" db="EMBL/GenBank/DDBJ databases">
        <title>Lacibacter sp. strain TTM-7.</title>
        <authorList>
            <person name="Chen W.-M."/>
        </authorList>
    </citation>
    <scope>NUCLEOTIDE SEQUENCE [LARGE SCALE GENOMIC DNA]</scope>
    <source>
        <strain evidence="2 3">TTM-7</strain>
    </source>
</reference>
<feature type="chain" id="PRO_5020763898" evidence="1">
    <location>
        <begin position="26"/>
        <end position="494"/>
    </location>
</feature>
<gene>
    <name evidence="2" type="ORF">ESA94_03615</name>
</gene>